<keyword evidence="2" id="KW-1133">Transmembrane helix</keyword>
<keyword evidence="2" id="KW-0812">Transmembrane</keyword>
<feature type="domain" description="RCK N-terminal" evidence="3">
    <location>
        <begin position="15"/>
        <end position="126"/>
    </location>
</feature>
<feature type="transmembrane region" description="Helical" evidence="2">
    <location>
        <begin position="245"/>
        <end position="262"/>
    </location>
</feature>
<name>A0ABW1FWX2_9ACTN</name>
<evidence type="ECO:0000256" key="1">
    <source>
        <dbReference type="SAM" id="MobiDB-lite"/>
    </source>
</evidence>
<dbReference type="PANTHER" id="PTHR43833">
    <property type="entry name" value="POTASSIUM CHANNEL PROTEIN 2-RELATED-RELATED"/>
    <property type="match status" value="1"/>
</dbReference>
<keyword evidence="2" id="KW-0472">Membrane</keyword>
<feature type="region of interest" description="Disordered" evidence="1">
    <location>
        <begin position="561"/>
        <end position="616"/>
    </location>
</feature>
<sequence length="616" mass="66279">MTTAPATPPHSGHMIVCGNDPLTHRLALELIHLYGERITLIVPEPGSGHGPQLVALATEDDTVRVIAGRAPDETTLQAAGIAEATAFAVVMDDDAAVVKTALLARGLNAQLRLVLRVFNQRLGKRLGRLLELGGGGSTAVLSASDMAAPALVSAALPQRRQVIPADGGTLSVFQVDEPDDRERNGVRLALLTEQDSNLLPVDTPPASRADVTVIRLRHDPGAPPPARGRRAIAVLRTVFSRRLQLAALSLLGLVIALTLATWEATGTPPLRSLLLVLLDLGAAGNPAEDGSAARQVLQLLTIFTGVVVLGVVVALVLENLGTLRYGPRLRRVPRTFSGHVVIVGLGKVGTRVMTRLDDLRVPVVVVERDPQADGLSRARERNIPVVIGEFARFSAYRAARVARCSALMALTSDDSANLEAVLYAREHRPDLRAVLRLFDDDYSRTVYDALRRAHPEARTRSRSVSYLAAPSFAAAMMGRQVLAAIPVKREMLLVADIEVRPLPDGTLPARHREGAWRFLAVRDKGGWNTHLVGDGAELAEGRRALVAATREGLGLLLQRQPGEPVSAPIPAQLPHAPRAEPDAPYPTPEELESESRRLARQRRQSPQASQPPQPPR</sequence>
<evidence type="ECO:0000313" key="5">
    <source>
        <dbReference type="Proteomes" id="UP001596174"/>
    </source>
</evidence>
<protein>
    <submittedName>
        <fullName evidence="4">NAD-binding protein</fullName>
    </submittedName>
</protein>
<dbReference type="Proteomes" id="UP001596174">
    <property type="component" value="Unassembled WGS sequence"/>
</dbReference>
<gene>
    <name evidence="4" type="ORF">ACFP3V_05880</name>
</gene>
<dbReference type="RefSeq" id="WP_380580463.1">
    <property type="nucleotide sequence ID" value="NZ_JBHSQJ010000019.1"/>
</dbReference>
<evidence type="ECO:0000256" key="2">
    <source>
        <dbReference type="SAM" id="Phobius"/>
    </source>
</evidence>
<dbReference type="PANTHER" id="PTHR43833:SF11">
    <property type="entry name" value="VOLTAGE-GATED POTASSIUM CHANNEL KCH"/>
    <property type="match status" value="1"/>
</dbReference>
<feature type="domain" description="RCK N-terminal" evidence="3">
    <location>
        <begin position="340"/>
        <end position="448"/>
    </location>
</feature>
<dbReference type="InterPro" id="IPR036291">
    <property type="entry name" value="NAD(P)-bd_dom_sf"/>
</dbReference>
<dbReference type="Gene3D" id="3.40.50.720">
    <property type="entry name" value="NAD(P)-binding Rossmann-like Domain"/>
    <property type="match status" value="2"/>
</dbReference>
<keyword evidence="5" id="KW-1185">Reference proteome</keyword>
<evidence type="ECO:0000259" key="3">
    <source>
        <dbReference type="Pfam" id="PF02254"/>
    </source>
</evidence>
<dbReference type="InterPro" id="IPR050721">
    <property type="entry name" value="Trk_Ktr_HKT_K-transport"/>
</dbReference>
<feature type="transmembrane region" description="Helical" evidence="2">
    <location>
        <begin position="296"/>
        <end position="321"/>
    </location>
</feature>
<dbReference type="SUPFAM" id="SSF51735">
    <property type="entry name" value="NAD(P)-binding Rossmann-fold domains"/>
    <property type="match status" value="2"/>
</dbReference>
<comment type="caution">
    <text evidence="4">The sequence shown here is derived from an EMBL/GenBank/DDBJ whole genome shotgun (WGS) entry which is preliminary data.</text>
</comment>
<dbReference type="EMBL" id="JBHSQJ010000019">
    <property type="protein sequence ID" value="MFC5906744.1"/>
    <property type="molecule type" value="Genomic_DNA"/>
</dbReference>
<evidence type="ECO:0000313" key="4">
    <source>
        <dbReference type="EMBL" id="MFC5906744.1"/>
    </source>
</evidence>
<proteinExistence type="predicted"/>
<dbReference type="InterPro" id="IPR003148">
    <property type="entry name" value="RCK_N"/>
</dbReference>
<reference evidence="5" key="1">
    <citation type="journal article" date="2019" name="Int. J. Syst. Evol. Microbiol.">
        <title>The Global Catalogue of Microorganisms (GCM) 10K type strain sequencing project: providing services to taxonomists for standard genome sequencing and annotation.</title>
        <authorList>
            <consortium name="The Broad Institute Genomics Platform"/>
            <consortium name="The Broad Institute Genome Sequencing Center for Infectious Disease"/>
            <person name="Wu L."/>
            <person name="Ma J."/>
        </authorList>
    </citation>
    <scope>NUCLEOTIDE SEQUENCE [LARGE SCALE GENOMIC DNA]</scope>
    <source>
        <strain evidence="5">JCM 4816</strain>
    </source>
</reference>
<accession>A0ABW1FWX2</accession>
<organism evidence="4 5">
    <name type="scientific">Streptacidiphilus monticola</name>
    <dbReference type="NCBI Taxonomy" id="2161674"/>
    <lineage>
        <taxon>Bacteria</taxon>
        <taxon>Bacillati</taxon>
        <taxon>Actinomycetota</taxon>
        <taxon>Actinomycetes</taxon>
        <taxon>Kitasatosporales</taxon>
        <taxon>Streptomycetaceae</taxon>
        <taxon>Streptacidiphilus</taxon>
    </lineage>
</organism>
<dbReference type="Pfam" id="PF02254">
    <property type="entry name" value="TrkA_N"/>
    <property type="match status" value="2"/>
</dbReference>